<proteinExistence type="predicted"/>
<keyword evidence="1" id="KW-0697">Rotamase</keyword>
<dbReference type="InterPro" id="IPR000297">
    <property type="entry name" value="PPIase_PpiC"/>
</dbReference>
<dbReference type="Pfam" id="PF13624">
    <property type="entry name" value="SurA_N_3"/>
    <property type="match status" value="1"/>
</dbReference>
<gene>
    <name evidence="3" type="ORF">ERL59_04425</name>
</gene>
<keyword evidence="1" id="KW-0413">Isomerase</keyword>
<dbReference type="PROSITE" id="PS01096">
    <property type="entry name" value="PPIC_PPIASE_1"/>
    <property type="match status" value="1"/>
</dbReference>
<dbReference type="InterPro" id="IPR046357">
    <property type="entry name" value="PPIase_dom_sf"/>
</dbReference>
<dbReference type="Proteomes" id="UP000448943">
    <property type="component" value="Unassembled WGS sequence"/>
</dbReference>
<evidence type="ECO:0000313" key="3">
    <source>
        <dbReference type="EMBL" id="NBI28202.1"/>
    </source>
</evidence>
<evidence type="ECO:0000259" key="2">
    <source>
        <dbReference type="PROSITE" id="PS50198"/>
    </source>
</evidence>
<evidence type="ECO:0000313" key="4">
    <source>
        <dbReference type="Proteomes" id="UP000448943"/>
    </source>
</evidence>
<dbReference type="Pfam" id="PF07833">
    <property type="entry name" value="Cu_amine_oxidN1"/>
    <property type="match status" value="1"/>
</dbReference>
<comment type="caution">
    <text evidence="3">The sequence shown here is derived from an EMBL/GenBank/DDBJ whole genome shotgun (WGS) entry which is preliminary data.</text>
</comment>
<dbReference type="InterPro" id="IPR027304">
    <property type="entry name" value="Trigger_fact/SurA_dom_sf"/>
</dbReference>
<organism evidence="3 4">
    <name type="scientific">Chengkuizengella marina</name>
    <dbReference type="NCBI Taxonomy" id="2507566"/>
    <lineage>
        <taxon>Bacteria</taxon>
        <taxon>Bacillati</taxon>
        <taxon>Bacillota</taxon>
        <taxon>Bacilli</taxon>
        <taxon>Bacillales</taxon>
        <taxon>Paenibacillaceae</taxon>
        <taxon>Chengkuizengella</taxon>
    </lineage>
</organism>
<protein>
    <recommendedName>
        <fullName evidence="2">PpiC domain-containing protein</fullName>
    </recommendedName>
</protein>
<dbReference type="InterPro" id="IPR012854">
    <property type="entry name" value="Cu_amine_oxidase-like_N"/>
</dbReference>
<dbReference type="SUPFAM" id="SSF109998">
    <property type="entry name" value="Triger factor/SurA peptide-binding domain-like"/>
    <property type="match status" value="1"/>
</dbReference>
<dbReference type="AlphaFoldDB" id="A0A6N9PZG2"/>
<sequence length="440" mass="49940">MNQIQMKKNKEELILKKRTIFSILFILSFIFSATALAEESKIEVWIDGEQIQFEQGPFIKDGITFVPFRALFSELGLNVKWNQDTKMVIGKNDGLTVELSLNNNQFTVNGEMIELLSPPELVNNFTYVPLRVVGESTGTSVQWNGEKKAISIMSSESQVNEQSESADSDYIVKVNGEKVDKDKLFDLMVQQLGKEKTDALVQQLIDQTLVAQQLAIEGLNVTDEEIADSVSKEIERFKASFGSDEEVEAYLLRYGMSLEDYQKIVEDMIPFQLQIEKLFESKIEITDEEIATYYEANLSTYTEEEQVKASHILVETKEEAESILQQINDGTDFSELAIEHSIDPGSGSNGGDLGFFGRGVMVPEFEEAAFNLSTGEISEIVQSNFGFHIIKVTDKKEEKTPTLEEKQEEIKEELSKVKTREQYQLWIEEVKTESEIEILF</sequence>
<dbReference type="PANTHER" id="PTHR47245:SF2">
    <property type="entry name" value="PEPTIDYL-PROLYL CIS-TRANS ISOMERASE HP_0175-RELATED"/>
    <property type="match status" value="1"/>
</dbReference>
<keyword evidence="4" id="KW-1185">Reference proteome</keyword>
<name>A0A6N9PZG2_9BACL</name>
<dbReference type="InterPro" id="IPR050245">
    <property type="entry name" value="PrsA_foldase"/>
</dbReference>
<dbReference type="GO" id="GO:0003755">
    <property type="term" value="F:peptidyl-prolyl cis-trans isomerase activity"/>
    <property type="evidence" value="ECO:0007669"/>
    <property type="project" value="UniProtKB-KW"/>
</dbReference>
<accession>A0A6N9PZG2</accession>
<dbReference type="PANTHER" id="PTHR47245">
    <property type="entry name" value="PEPTIDYLPROLYL ISOMERASE"/>
    <property type="match status" value="1"/>
</dbReference>
<dbReference type="PROSITE" id="PS50198">
    <property type="entry name" value="PPIC_PPIASE_2"/>
    <property type="match status" value="1"/>
</dbReference>
<dbReference type="InterPro" id="IPR023058">
    <property type="entry name" value="PPIase_PpiC_CS"/>
</dbReference>
<reference evidence="3 4" key="1">
    <citation type="submission" date="2019-01" db="EMBL/GenBank/DDBJ databases">
        <title>Chengkuizengella sp. nov., isolated from deep-sea sediment of East Pacific Ocean.</title>
        <authorList>
            <person name="Yang J."/>
            <person name="Lai Q."/>
            <person name="Shao Z."/>
        </authorList>
    </citation>
    <scope>NUCLEOTIDE SEQUENCE [LARGE SCALE GENOMIC DNA]</scope>
    <source>
        <strain evidence="3 4">YPA3-1-1</strain>
    </source>
</reference>
<dbReference type="Gene3D" id="3.30.457.10">
    <property type="entry name" value="Copper amine oxidase-like, N-terminal domain"/>
    <property type="match status" value="1"/>
</dbReference>
<dbReference type="EMBL" id="SIJB01000012">
    <property type="protein sequence ID" value="NBI28202.1"/>
    <property type="molecule type" value="Genomic_DNA"/>
</dbReference>
<dbReference type="Gene3D" id="3.10.50.40">
    <property type="match status" value="1"/>
</dbReference>
<dbReference type="InterPro" id="IPR036582">
    <property type="entry name" value="Mao_N_sf"/>
</dbReference>
<dbReference type="SUPFAM" id="SSF54534">
    <property type="entry name" value="FKBP-like"/>
    <property type="match status" value="1"/>
</dbReference>
<dbReference type="Gene3D" id="1.10.4030.10">
    <property type="entry name" value="Porin chaperone SurA, peptide-binding domain"/>
    <property type="match status" value="1"/>
</dbReference>
<evidence type="ECO:0000256" key="1">
    <source>
        <dbReference type="PROSITE-ProRule" id="PRU00278"/>
    </source>
</evidence>
<feature type="domain" description="PpiC" evidence="2">
    <location>
        <begin position="304"/>
        <end position="394"/>
    </location>
</feature>
<dbReference type="SUPFAM" id="SSF55383">
    <property type="entry name" value="Copper amine oxidase, domain N"/>
    <property type="match status" value="1"/>
</dbReference>
<dbReference type="Pfam" id="PF13616">
    <property type="entry name" value="Rotamase_3"/>
    <property type="match status" value="1"/>
</dbReference>